<feature type="non-terminal residue" evidence="3">
    <location>
        <position position="238"/>
    </location>
</feature>
<evidence type="ECO:0000313" key="3">
    <source>
        <dbReference type="EMBL" id="KAF5907212.1"/>
    </source>
</evidence>
<keyword evidence="1" id="KW-1133">Transmembrane helix</keyword>
<dbReference type="GO" id="GO:0016020">
    <property type="term" value="C:membrane"/>
    <property type="evidence" value="ECO:0007669"/>
    <property type="project" value="InterPro"/>
</dbReference>
<protein>
    <submittedName>
        <fullName evidence="3">Piezo-type mechanosensitive ion channel component 2-like</fullName>
    </submittedName>
</protein>
<dbReference type="GO" id="GO:0008381">
    <property type="term" value="F:mechanosensitive monoatomic ion channel activity"/>
    <property type="evidence" value="ECO:0007669"/>
    <property type="project" value="InterPro"/>
</dbReference>
<dbReference type="EMBL" id="QNUK01000024">
    <property type="protein sequence ID" value="KAF5907212.1"/>
    <property type="molecule type" value="Genomic_DNA"/>
</dbReference>
<sequence length="238" mass="27242">WQVFEDENKASVRLVAGENVEISRNLDSRSLNQYTRVGNFLHCRSYLDMAKVFVFSYFFWLVLCLVFITGTTRINIFCLGYLVACFYFMLFGDTVLLQPVHYVLRLWDCLIAYTCLVISLKNFISLGSCAYLDSLLKKGCWLIQAFSMFCTIKGYDVPKPSDDCELPVGEAGIVWDAVCFTVLLAQRRIFLSYYFLYVVSDLKAGKILASRMEKIKLKQKSKPEQPAIALDTKVPGQK</sequence>
<keyword evidence="4" id="KW-1185">Reference proteome</keyword>
<evidence type="ECO:0000259" key="2">
    <source>
        <dbReference type="Pfam" id="PF15917"/>
    </source>
</evidence>
<feature type="transmembrane region" description="Helical" evidence="1">
    <location>
        <begin position="49"/>
        <end position="69"/>
    </location>
</feature>
<feature type="transmembrane region" description="Helical" evidence="1">
    <location>
        <begin position="110"/>
        <end position="132"/>
    </location>
</feature>
<evidence type="ECO:0000313" key="4">
    <source>
        <dbReference type="Proteomes" id="UP000727407"/>
    </source>
</evidence>
<dbReference type="AlphaFoldDB" id="A0A8J4UTM1"/>
<dbReference type="InterPro" id="IPR031805">
    <property type="entry name" value="Piezo_TM25-28"/>
</dbReference>
<keyword evidence="1" id="KW-0472">Membrane</keyword>
<gene>
    <name evidence="3" type="primary">Piezo2</name>
    <name evidence="3" type="ORF">DAT39_003049</name>
</gene>
<organism evidence="3 4">
    <name type="scientific">Clarias magur</name>
    <name type="common">Asian catfish</name>
    <name type="synonym">Macropteronotus magur</name>
    <dbReference type="NCBI Taxonomy" id="1594786"/>
    <lineage>
        <taxon>Eukaryota</taxon>
        <taxon>Metazoa</taxon>
        <taxon>Chordata</taxon>
        <taxon>Craniata</taxon>
        <taxon>Vertebrata</taxon>
        <taxon>Euteleostomi</taxon>
        <taxon>Actinopterygii</taxon>
        <taxon>Neopterygii</taxon>
        <taxon>Teleostei</taxon>
        <taxon>Ostariophysi</taxon>
        <taxon>Siluriformes</taxon>
        <taxon>Clariidae</taxon>
        <taxon>Clarias</taxon>
    </lineage>
</organism>
<feature type="non-terminal residue" evidence="3">
    <location>
        <position position="1"/>
    </location>
</feature>
<dbReference type="InterPro" id="IPR027272">
    <property type="entry name" value="Piezo"/>
</dbReference>
<feature type="transmembrane region" description="Helical" evidence="1">
    <location>
        <begin position="76"/>
        <end position="98"/>
    </location>
</feature>
<name>A0A8J4UTM1_CLAMG</name>
<reference evidence="3" key="1">
    <citation type="submission" date="2020-07" db="EMBL/GenBank/DDBJ databases">
        <title>Clarias magur genome sequencing, assembly and annotation.</title>
        <authorList>
            <person name="Kushwaha B."/>
            <person name="Kumar R."/>
            <person name="Das P."/>
            <person name="Joshi C.G."/>
            <person name="Kumar D."/>
            <person name="Nagpure N.S."/>
            <person name="Pandey M."/>
            <person name="Agarwal S."/>
            <person name="Srivastava S."/>
            <person name="Singh M."/>
            <person name="Sahoo L."/>
            <person name="Jayasankar P."/>
            <person name="Meher P.K."/>
            <person name="Koringa P.G."/>
            <person name="Iquebal M.A."/>
            <person name="Das S.P."/>
            <person name="Bit A."/>
            <person name="Patnaik S."/>
            <person name="Patel N."/>
            <person name="Shah T.M."/>
            <person name="Hinsu A."/>
            <person name="Jena J.K."/>
        </authorList>
    </citation>
    <scope>NUCLEOTIDE SEQUENCE</scope>
    <source>
        <strain evidence="3">CIFAMagur01</strain>
        <tissue evidence="3">Testis</tissue>
    </source>
</reference>
<evidence type="ECO:0000256" key="1">
    <source>
        <dbReference type="SAM" id="Phobius"/>
    </source>
</evidence>
<dbReference type="PANTHER" id="PTHR47049:SF7">
    <property type="entry name" value="PIEZO-TYPE MECHANOSENSITIVE ION CHANNEL COMPONENT 2 ISOFORM X1"/>
    <property type="match status" value="1"/>
</dbReference>
<dbReference type="PANTHER" id="PTHR47049">
    <property type="entry name" value="PIEZO-TYPE MECHANOSENSITIVE ION CHANNEL HOMOLOG"/>
    <property type="match status" value="1"/>
</dbReference>
<keyword evidence="1" id="KW-0812">Transmembrane</keyword>
<accession>A0A8J4UTM1</accession>
<proteinExistence type="predicted"/>
<comment type="caution">
    <text evidence="3">The sequence shown here is derived from an EMBL/GenBank/DDBJ whole genome shotgun (WGS) entry which is preliminary data.</text>
</comment>
<feature type="domain" description="Piezo TM25-28" evidence="2">
    <location>
        <begin position="29"/>
        <end position="215"/>
    </location>
</feature>
<dbReference type="Proteomes" id="UP000727407">
    <property type="component" value="Unassembled WGS sequence"/>
</dbReference>
<dbReference type="Pfam" id="PF15917">
    <property type="entry name" value="Piezo_TM25-28"/>
    <property type="match status" value="1"/>
</dbReference>
<dbReference type="OrthoDB" id="303066at2759"/>